<dbReference type="RefSeq" id="WP_038642861.1">
    <property type="nucleotide sequence ID" value="NZ_CP009888.1"/>
</dbReference>
<feature type="compositionally biased region" description="Polar residues" evidence="1">
    <location>
        <begin position="47"/>
        <end position="62"/>
    </location>
</feature>
<feature type="region of interest" description="Disordered" evidence="1">
    <location>
        <begin position="47"/>
        <end position="68"/>
    </location>
</feature>
<accession>A0A0A7EJK7</accession>
<feature type="compositionally biased region" description="Low complexity" evidence="1">
    <location>
        <begin position="13"/>
        <end position="25"/>
    </location>
</feature>
<feature type="compositionally biased region" description="Polar residues" evidence="1">
    <location>
        <begin position="1"/>
        <end position="12"/>
    </location>
</feature>
<evidence type="ECO:0000313" key="2">
    <source>
        <dbReference type="EMBL" id="AIY66246.1"/>
    </source>
</evidence>
<organism evidence="2 3">
    <name type="scientific">Pseudoalteromonas piratica</name>
    <dbReference type="NCBI Taxonomy" id="1348114"/>
    <lineage>
        <taxon>Bacteria</taxon>
        <taxon>Pseudomonadati</taxon>
        <taxon>Pseudomonadota</taxon>
        <taxon>Gammaproteobacteria</taxon>
        <taxon>Alteromonadales</taxon>
        <taxon>Pseudoalteromonadaceae</taxon>
        <taxon>Pseudoalteromonas</taxon>
    </lineage>
</organism>
<sequence>MNISGASLPTMNSSESAEVLSASLAKRQQQADGKAAIALIEAATQTMQSLPSPSKPTASLGNNIDVYV</sequence>
<dbReference type="STRING" id="1348114.OM33_01135"/>
<feature type="region of interest" description="Disordered" evidence="1">
    <location>
        <begin position="1"/>
        <end position="25"/>
    </location>
</feature>
<gene>
    <name evidence="2" type="ORF">OM33_01135</name>
</gene>
<dbReference type="HOGENOM" id="CLU_203968_0_0_6"/>
<evidence type="ECO:0000313" key="3">
    <source>
        <dbReference type="Proteomes" id="UP000030341"/>
    </source>
</evidence>
<dbReference type="EMBL" id="CP009888">
    <property type="protein sequence ID" value="AIY66246.1"/>
    <property type="molecule type" value="Genomic_DNA"/>
</dbReference>
<reference evidence="2 3" key="1">
    <citation type="submission" date="2014-11" db="EMBL/GenBank/DDBJ databases">
        <title>Complete Genome Sequence of Pseudoalteromonas sp. Strain OCN003 Isolated from Kaneohe Bay, Oahu, Hawaii.</title>
        <authorList>
            <person name="Beurmann S."/>
            <person name="Videau P."/>
            <person name="Ushijima B."/>
            <person name="Smith A.M."/>
            <person name="Aeby G.S."/>
            <person name="Callahan S.M."/>
            <person name="Belcaid M."/>
        </authorList>
    </citation>
    <scope>NUCLEOTIDE SEQUENCE [LARGE SCALE GENOMIC DNA]</scope>
    <source>
        <strain evidence="2 3">OCN003</strain>
    </source>
</reference>
<protein>
    <recommendedName>
        <fullName evidence="4">Motility protein</fullName>
    </recommendedName>
</protein>
<dbReference type="AlphaFoldDB" id="A0A0A7EJK7"/>
<proteinExistence type="predicted"/>
<dbReference type="Proteomes" id="UP000030341">
    <property type="component" value="Chromosome 1"/>
</dbReference>
<keyword evidence="3" id="KW-1185">Reference proteome</keyword>
<dbReference type="eggNOG" id="ENOG503300U">
    <property type="taxonomic scope" value="Bacteria"/>
</dbReference>
<evidence type="ECO:0008006" key="4">
    <source>
        <dbReference type="Google" id="ProtNLM"/>
    </source>
</evidence>
<evidence type="ECO:0000256" key="1">
    <source>
        <dbReference type="SAM" id="MobiDB-lite"/>
    </source>
</evidence>
<name>A0A0A7EJK7_9GAMM</name>
<dbReference type="KEGG" id="pseo:OM33_01135"/>